<dbReference type="EMBL" id="JAHBAY010000016">
    <property type="protein sequence ID" value="MBT0773351.1"/>
    <property type="molecule type" value="Genomic_DNA"/>
</dbReference>
<keyword evidence="4" id="KW-0560">Oxidoreductase</keyword>
<evidence type="ECO:0000313" key="9">
    <source>
        <dbReference type="EMBL" id="MBT0773351.1"/>
    </source>
</evidence>
<dbReference type="PROSITE" id="PS00974">
    <property type="entry name" value="MANNITOL_DHGENASE"/>
    <property type="match status" value="1"/>
</dbReference>
<evidence type="ECO:0000256" key="5">
    <source>
        <dbReference type="ARBA" id="ARBA00023027"/>
    </source>
</evidence>
<gene>
    <name evidence="9" type="ORF">KIH74_30680</name>
</gene>
<sequence length="487" mass="51693">MSRLSLATLDLARSRPNVTMPPVDPAGQQVGILHLGIGAFHRAHQAVITQEAAAATGDTRWGICGVTQRSDTVARQLRPQDGLYGVLERSPEGTRLQLTGSVRDVLYPEAQQDELDARFDDPAVTVITLTVTEKGYRRAGNGRLDLTDPLVAADLASNPAAGRPVSAVGRLVRGLLLRSRGCGAPVTVLCCDNLNDNGTVVAGLVADFCAALPGAVGEPLAAWIEGNVSFPCSMVDRIVPATTAADRADGQALLGLADEGLVVAEPFRQWVIEDSFVAARPAWERAGAQLTKDVAPYELMKLRILNGSHSTLAYLGALAGYATIAETVGDERLLAVARGLITEDVIPVLQAPDGTDLAAYGEQVLHRYTNPALAHRTVQIAMDGSQKLPLRLLATVRDNERAGRQARWAARGVAAWMTYLASPTARTGMPLPVDDPLAARLTASVRGRTDAGGIVDALLAYPEIFGADLPDSAWFRAQLTEDVAELL</sequence>
<dbReference type="PANTHER" id="PTHR43362">
    <property type="entry name" value="MANNITOL DEHYDROGENASE DSF1-RELATED"/>
    <property type="match status" value="1"/>
</dbReference>
<comment type="similarity">
    <text evidence="1">Belongs to the mannitol dehydrogenase family.</text>
</comment>
<name>A0ABS5TRC7_9ACTN</name>
<feature type="domain" description="Mannitol dehydrogenase C-terminal" evidence="8">
    <location>
        <begin position="293"/>
        <end position="486"/>
    </location>
</feature>
<evidence type="ECO:0000256" key="6">
    <source>
        <dbReference type="ARBA" id="ARBA00048615"/>
    </source>
</evidence>
<feature type="domain" description="Mannitol dehydrogenase N-terminal" evidence="7">
    <location>
        <begin position="31"/>
        <end position="284"/>
    </location>
</feature>
<dbReference type="InterPro" id="IPR013131">
    <property type="entry name" value="Mannitol_DH_N"/>
</dbReference>
<dbReference type="InterPro" id="IPR013328">
    <property type="entry name" value="6PGD_dom2"/>
</dbReference>
<evidence type="ECO:0000256" key="3">
    <source>
        <dbReference type="ARBA" id="ARBA00016219"/>
    </source>
</evidence>
<dbReference type="Gene3D" id="3.40.50.720">
    <property type="entry name" value="NAD(P)-binding Rossmann-like Domain"/>
    <property type="match status" value="1"/>
</dbReference>
<dbReference type="SUPFAM" id="SSF51735">
    <property type="entry name" value="NAD(P)-binding Rossmann-fold domains"/>
    <property type="match status" value="1"/>
</dbReference>
<comment type="catalytic activity">
    <reaction evidence="6">
        <text>D-mannitol 1-phosphate + NAD(+) = beta-D-fructose 6-phosphate + NADH + H(+)</text>
        <dbReference type="Rhea" id="RHEA:19661"/>
        <dbReference type="ChEBI" id="CHEBI:15378"/>
        <dbReference type="ChEBI" id="CHEBI:57540"/>
        <dbReference type="ChEBI" id="CHEBI:57634"/>
        <dbReference type="ChEBI" id="CHEBI:57945"/>
        <dbReference type="ChEBI" id="CHEBI:61381"/>
        <dbReference type="EC" id="1.1.1.17"/>
    </reaction>
</comment>
<protein>
    <recommendedName>
        <fullName evidence="3">Mannitol-1-phosphate 5-dehydrogenase</fullName>
        <ecNumber evidence="2">1.1.1.17</ecNumber>
    </recommendedName>
</protein>
<dbReference type="InterPro" id="IPR008927">
    <property type="entry name" value="6-PGluconate_DH-like_C_sf"/>
</dbReference>
<dbReference type="Pfam" id="PF08125">
    <property type="entry name" value="Mannitol_dh_C"/>
    <property type="match status" value="1"/>
</dbReference>
<organism evidence="9 10">
    <name type="scientific">Kineosporia corallincola</name>
    <dbReference type="NCBI Taxonomy" id="2835133"/>
    <lineage>
        <taxon>Bacteria</taxon>
        <taxon>Bacillati</taxon>
        <taxon>Actinomycetota</taxon>
        <taxon>Actinomycetes</taxon>
        <taxon>Kineosporiales</taxon>
        <taxon>Kineosporiaceae</taxon>
        <taxon>Kineosporia</taxon>
    </lineage>
</organism>
<evidence type="ECO:0000259" key="7">
    <source>
        <dbReference type="Pfam" id="PF01232"/>
    </source>
</evidence>
<evidence type="ECO:0000259" key="8">
    <source>
        <dbReference type="Pfam" id="PF08125"/>
    </source>
</evidence>
<keyword evidence="10" id="KW-1185">Reference proteome</keyword>
<dbReference type="Proteomes" id="UP001197247">
    <property type="component" value="Unassembled WGS sequence"/>
</dbReference>
<evidence type="ECO:0000256" key="4">
    <source>
        <dbReference type="ARBA" id="ARBA00023002"/>
    </source>
</evidence>
<reference evidence="9 10" key="1">
    <citation type="submission" date="2021-05" db="EMBL/GenBank/DDBJ databases">
        <title>Kineosporia and Streptomyces sp. nov. two new marine actinobacteria isolated from Coral.</title>
        <authorList>
            <person name="Buangrab K."/>
            <person name="Sutthacheep M."/>
            <person name="Yeemin T."/>
            <person name="Harunari E."/>
            <person name="Igarashi Y."/>
            <person name="Kanchanasin P."/>
            <person name="Tanasupawat S."/>
            <person name="Phongsopitanun W."/>
        </authorList>
    </citation>
    <scope>NUCLEOTIDE SEQUENCE [LARGE SCALE GENOMIC DNA]</scope>
    <source>
        <strain evidence="9 10">J2-2</strain>
    </source>
</reference>
<dbReference type="SUPFAM" id="SSF48179">
    <property type="entry name" value="6-phosphogluconate dehydrogenase C-terminal domain-like"/>
    <property type="match status" value="1"/>
</dbReference>
<evidence type="ECO:0000256" key="1">
    <source>
        <dbReference type="ARBA" id="ARBA00006541"/>
    </source>
</evidence>
<proteinExistence type="inferred from homology"/>
<dbReference type="InterPro" id="IPR036291">
    <property type="entry name" value="NAD(P)-bd_dom_sf"/>
</dbReference>
<dbReference type="InterPro" id="IPR013118">
    <property type="entry name" value="Mannitol_DH_C"/>
</dbReference>
<dbReference type="RefSeq" id="WP_214159887.1">
    <property type="nucleotide sequence ID" value="NZ_JAHBAY010000016.1"/>
</dbReference>
<dbReference type="Gene3D" id="1.10.1040.10">
    <property type="entry name" value="N-(1-d-carboxylethyl)-l-norvaline Dehydrogenase, domain 2"/>
    <property type="match status" value="1"/>
</dbReference>
<dbReference type="InterPro" id="IPR000669">
    <property type="entry name" value="Mannitol_DH"/>
</dbReference>
<dbReference type="InterPro" id="IPR050988">
    <property type="entry name" value="Mannitol_DH/Oxidoreductase"/>
</dbReference>
<dbReference type="InterPro" id="IPR023027">
    <property type="entry name" value="Mannitol_DH_CS"/>
</dbReference>
<dbReference type="EC" id="1.1.1.17" evidence="2"/>
<evidence type="ECO:0000313" key="10">
    <source>
        <dbReference type="Proteomes" id="UP001197247"/>
    </source>
</evidence>
<evidence type="ECO:0000256" key="2">
    <source>
        <dbReference type="ARBA" id="ARBA00012939"/>
    </source>
</evidence>
<dbReference type="PRINTS" id="PR00084">
    <property type="entry name" value="MTLDHDRGNASE"/>
</dbReference>
<accession>A0ABS5TRC7</accession>
<dbReference type="PANTHER" id="PTHR43362:SF1">
    <property type="entry name" value="MANNITOL DEHYDROGENASE 2-RELATED"/>
    <property type="match status" value="1"/>
</dbReference>
<dbReference type="Pfam" id="PF01232">
    <property type="entry name" value="Mannitol_dh"/>
    <property type="match status" value="1"/>
</dbReference>
<keyword evidence="5" id="KW-0520">NAD</keyword>
<comment type="caution">
    <text evidence="9">The sequence shown here is derived from an EMBL/GenBank/DDBJ whole genome shotgun (WGS) entry which is preliminary data.</text>
</comment>